<sequence length="92" mass="11382">MMFKSYKDPNIEQRFKELQKYKIKKLSSEYPSETLKTLQQYSQEKQKRNIIISLITAAIIIPMVIVLFMSKQNKKRSWFQQLFYRWRYNKNH</sequence>
<keyword evidence="1" id="KW-0472">Membrane</keyword>
<evidence type="ECO:0000313" key="2">
    <source>
        <dbReference type="EMBL" id="NBI30572.1"/>
    </source>
</evidence>
<evidence type="ECO:0000313" key="3">
    <source>
        <dbReference type="Proteomes" id="UP000448943"/>
    </source>
</evidence>
<accession>A0A6N9Q6U5</accession>
<comment type="caution">
    <text evidence="2">The sequence shown here is derived from an EMBL/GenBank/DDBJ whole genome shotgun (WGS) entry which is preliminary data.</text>
</comment>
<reference evidence="2 3" key="1">
    <citation type="submission" date="2019-01" db="EMBL/GenBank/DDBJ databases">
        <title>Chengkuizengella sp. nov., isolated from deep-sea sediment of East Pacific Ocean.</title>
        <authorList>
            <person name="Yang J."/>
            <person name="Lai Q."/>
            <person name="Shao Z."/>
        </authorList>
    </citation>
    <scope>NUCLEOTIDE SEQUENCE [LARGE SCALE GENOMIC DNA]</scope>
    <source>
        <strain evidence="2 3">YPA3-1-1</strain>
    </source>
</reference>
<organism evidence="2 3">
    <name type="scientific">Chengkuizengella marina</name>
    <dbReference type="NCBI Taxonomy" id="2507566"/>
    <lineage>
        <taxon>Bacteria</taxon>
        <taxon>Bacillati</taxon>
        <taxon>Bacillota</taxon>
        <taxon>Bacilli</taxon>
        <taxon>Bacillales</taxon>
        <taxon>Paenibacillaceae</taxon>
        <taxon>Chengkuizengella</taxon>
    </lineage>
</organism>
<dbReference type="Proteomes" id="UP000448943">
    <property type="component" value="Unassembled WGS sequence"/>
</dbReference>
<feature type="transmembrane region" description="Helical" evidence="1">
    <location>
        <begin position="50"/>
        <end position="69"/>
    </location>
</feature>
<keyword evidence="1" id="KW-1133">Transmembrane helix</keyword>
<keyword evidence="1" id="KW-0812">Transmembrane</keyword>
<evidence type="ECO:0000256" key="1">
    <source>
        <dbReference type="SAM" id="Phobius"/>
    </source>
</evidence>
<keyword evidence="3" id="KW-1185">Reference proteome</keyword>
<dbReference type="OrthoDB" id="9854612at2"/>
<gene>
    <name evidence="2" type="ORF">ERL59_16605</name>
</gene>
<name>A0A6N9Q6U5_9BACL</name>
<dbReference type="EMBL" id="SIJB01000033">
    <property type="protein sequence ID" value="NBI30572.1"/>
    <property type="molecule type" value="Genomic_DNA"/>
</dbReference>
<proteinExistence type="predicted"/>
<dbReference type="AlphaFoldDB" id="A0A6N9Q6U5"/>
<dbReference type="RefSeq" id="WP_160647386.1">
    <property type="nucleotide sequence ID" value="NZ_SIJB01000033.1"/>
</dbReference>
<protein>
    <submittedName>
        <fullName evidence="2">Uncharacterized protein</fullName>
    </submittedName>
</protein>